<feature type="compositionally biased region" description="Low complexity" evidence="1">
    <location>
        <begin position="56"/>
        <end position="106"/>
    </location>
</feature>
<sequence>MSASLGSVFSLILCSQPWRIPLESLRTKCSCRQCLFIFSKNSEMSHSGCQTSCIHSGQPSSSSYPSFPLSALTSSSPSPPVVHSTSNSSSSGLSFLSSCMSSSTKPPRSPSS</sequence>
<protein>
    <submittedName>
        <fullName evidence="2">Uncharacterized protein</fullName>
    </submittedName>
</protein>
<accession>A0A6A5RXT5</accession>
<organism evidence="2 3">
    <name type="scientific">Didymella exigua CBS 183.55</name>
    <dbReference type="NCBI Taxonomy" id="1150837"/>
    <lineage>
        <taxon>Eukaryota</taxon>
        <taxon>Fungi</taxon>
        <taxon>Dikarya</taxon>
        <taxon>Ascomycota</taxon>
        <taxon>Pezizomycotina</taxon>
        <taxon>Dothideomycetes</taxon>
        <taxon>Pleosporomycetidae</taxon>
        <taxon>Pleosporales</taxon>
        <taxon>Pleosporineae</taxon>
        <taxon>Didymellaceae</taxon>
        <taxon>Didymella</taxon>
    </lineage>
</organism>
<keyword evidence="3" id="KW-1185">Reference proteome</keyword>
<gene>
    <name evidence="2" type="ORF">M421DRAFT_283116</name>
</gene>
<dbReference type="Proteomes" id="UP000800082">
    <property type="component" value="Unassembled WGS sequence"/>
</dbReference>
<reference evidence="2" key="1">
    <citation type="journal article" date="2020" name="Stud. Mycol.">
        <title>101 Dothideomycetes genomes: a test case for predicting lifestyles and emergence of pathogens.</title>
        <authorList>
            <person name="Haridas S."/>
            <person name="Albert R."/>
            <person name="Binder M."/>
            <person name="Bloem J."/>
            <person name="Labutti K."/>
            <person name="Salamov A."/>
            <person name="Andreopoulos B."/>
            <person name="Baker S."/>
            <person name="Barry K."/>
            <person name="Bills G."/>
            <person name="Bluhm B."/>
            <person name="Cannon C."/>
            <person name="Castanera R."/>
            <person name="Culley D."/>
            <person name="Daum C."/>
            <person name="Ezra D."/>
            <person name="Gonzalez J."/>
            <person name="Henrissat B."/>
            <person name="Kuo A."/>
            <person name="Liang C."/>
            <person name="Lipzen A."/>
            <person name="Lutzoni F."/>
            <person name="Magnuson J."/>
            <person name="Mondo S."/>
            <person name="Nolan M."/>
            <person name="Ohm R."/>
            <person name="Pangilinan J."/>
            <person name="Park H.-J."/>
            <person name="Ramirez L."/>
            <person name="Alfaro M."/>
            <person name="Sun H."/>
            <person name="Tritt A."/>
            <person name="Yoshinaga Y."/>
            <person name="Zwiers L.-H."/>
            <person name="Turgeon B."/>
            <person name="Goodwin S."/>
            <person name="Spatafora J."/>
            <person name="Crous P."/>
            <person name="Grigoriev I."/>
        </authorList>
    </citation>
    <scope>NUCLEOTIDE SEQUENCE</scope>
    <source>
        <strain evidence="2">CBS 183.55</strain>
    </source>
</reference>
<feature type="region of interest" description="Disordered" evidence="1">
    <location>
        <begin position="45"/>
        <end position="112"/>
    </location>
</feature>
<proteinExistence type="predicted"/>
<evidence type="ECO:0000313" key="2">
    <source>
        <dbReference type="EMBL" id="KAF1932034.1"/>
    </source>
</evidence>
<dbReference type="RefSeq" id="XP_033452282.1">
    <property type="nucleotide sequence ID" value="XM_033588933.1"/>
</dbReference>
<feature type="compositionally biased region" description="Polar residues" evidence="1">
    <location>
        <begin position="45"/>
        <end position="55"/>
    </location>
</feature>
<name>A0A6A5RXT5_9PLEO</name>
<dbReference type="AlphaFoldDB" id="A0A6A5RXT5"/>
<evidence type="ECO:0000256" key="1">
    <source>
        <dbReference type="SAM" id="MobiDB-lite"/>
    </source>
</evidence>
<dbReference type="GeneID" id="54346580"/>
<dbReference type="EMBL" id="ML978959">
    <property type="protein sequence ID" value="KAF1932034.1"/>
    <property type="molecule type" value="Genomic_DNA"/>
</dbReference>
<evidence type="ECO:0000313" key="3">
    <source>
        <dbReference type="Proteomes" id="UP000800082"/>
    </source>
</evidence>